<organism evidence="2">
    <name type="scientific">Lotharella globosa</name>
    <dbReference type="NCBI Taxonomy" id="91324"/>
    <lineage>
        <taxon>Eukaryota</taxon>
        <taxon>Sar</taxon>
        <taxon>Rhizaria</taxon>
        <taxon>Cercozoa</taxon>
        <taxon>Chlorarachniophyceae</taxon>
        <taxon>Lotharella</taxon>
    </lineage>
</organism>
<gene>
    <name evidence="2" type="ORF">LGLO00237_LOCUS36206</name>
</gene>
<dbReference type="EMBL" id="HBIV01052802">
    <property type="protein sequence ID" value="CAE0684418.1"/>
    <property type="molecule type" value="Transcribed_RNA"/>
</dbReference>
<sequence length="157" mass="17450">MGACCSSGAKIELGIAVQEIKYVRRSRSRSEAVRCSTTPTYATPTYSPPTKQRHTYTMGVVPKPSSTSLTPRYSHKTKGYSYEDGNGGILNPCLSPVAKTETPHSMSRGSRDKSFRVERASSKDRRYRDSDSGSTDGKRDRSGRTPSKYLQTRRRTT</sequence>
<name>A0A7S4E1H6_9EUKA</name>
<feature type="compositionally biased region" description="Basic and acidic residues" evidence="1">
    <location>
        <begin position="109"/>
        <end position="143"/>
    </location>
</feature>
<protein>
    <submittedName>
        <fullName evidence="2">Uncharacterized protein</fullName>
    </submittedName>
</protein>
<reference evidence="2" key="1">
    <citation type="submission" date="2021-01" db="EMBL/GenBank/DDBJ databases">
        <authorList>
            <person name="Corre E."/>
            <person name="Pelletier E."/>
            <person name="Niang G."/>
            <person name="Scheremetjew M."/>
            <person name="Finn R."/>
            <person name="Kale V."/>
            <person name="Holt S."/>
            <person name="Cochrane G."/>
            <person name="Meng A."/>
            <person name="Brown T."/>
            <person name="Cohen L."/>
        </authorList>
    </citation>
    <scope>NUCLEOTIDE SEQUENCE</scope>
    <source>
        <strain evidence="2">CCCM811</strain>
    </source>
</reference>
<feature type="compositionally biased region" description="Low complexity" evidence="1">
    <location>
        <begin position="36"/>
        <end position="50"/>
    </location>
</feature>
<accession>A0A7S4E1H6</accession>
<feature type="region of interest" description="Disordered" evidence="1">
    <location>
        <begin position="27"/>
        <end position="157"/>
    </location>
</feature>
<evidence type="ECO:0000313" key="2">
    <source>
        <dbReference type="EMBL" id="CAE0684418.1"/>
    </source>
</evidence>
<dbReference type="AlphaFoldDB" id="A0A7S4E1H6"/>
<proteinExistence type="predicted"/>
<evidence type="ECO:0000256" key="1">
    <source>
        <dbReference type="SAM" id="MobiDB-lite"/>
    </source>
</evidence>